<sequence length="66" mass="7812">MAFVISIILRQSRRKGRRKRIQFYRNQEHENGQPQAIRTVANWAQKTQSAIVWDNSKSEETMTSSF</sequence>
<reference evidence="1" key="1">
    <citation type="journal article" date="2023" name="G3 (Bethesda)">
        <title>Whole genome assembly and annotation of the endangered Caribbean coral Acropora cervicornis.</title>
        <authorList>
            <person name="Selwyn J.D."/>
            <person name="Vollmer S.V."/>
        </authorList>
    </citation>
    <scope>NUCLEOTIDE SEQUENCE</scope>
    <source>
        <strain evidence="1">K2</strain>
    </source>
</reference>
<protein>
    <submittedName>
        <fullName evidence="1">Uncharacterized protein</fullName>
    </submittedName>
</protein>
<gene>
    <name evidence="1" type="ORF">P5673_015482</name>
</gene>
<comment type="caution">
    <text evidence="1">The sequence shown here is derived from an EMBL/GenBank/DDBJ whole genome shotgun (WGS) entry which is preliminary data.</text>
</comment>
<keyword evidence="2" id="KW-1185">Reference proteome</keyword>
<proteinExistence type="predicted"/>
<organism evidence="1 2">
    <name type="scientific">Acropora cervicornis</name>
    <name type="common">Staghorn coral</name>
    <dbReference type="NCBI Taxonomy" id="6130"/>
    <lineage>
        <taxon>Eukaryota</taxon>
        <taxon>Metazoa</taxon>
        <taxon>Cnidaria</taxon>
        <taxon>Anthozoa</taxon>
        <taxon>Hexacorallia</taxon>
        <taxon>Scleractinia</taxon>
        <taxon>Astrocoeniina</taxon>
        <taxon>Acroporidae</taxon>
        <taxon>Acropora</taxon>
    </lineage>
</organism>
<dbReference type="AlphaFoldDB" id="A0AAD9QHS0"/>
<dbReference type="Proteomes" id="UP001249851">
    <property type="component" value="Unassembled WGS sequence"/>
</dbReference>
<accession>A0AAD9QHS0</accession>
<evidence type="ECO:0000313" key="2">
    <source>
        <dbReference type="Proteomes" id="UP001249851"/>
    </source>
</evidence>
<name>A0AAD9QHS0_ACRCE</name>
<evidence type="ECO:0000313" key="1">
    <source>
        <dbReference type="EMBL" id="KAK2561510.1"/>
    </source>
</evidence>
<dbReference type="EMBL" id="JARQWQ010000032">
    <property type="protein sequence ID" value="KAK2561510.1"/>
    <property type="molecule type" value="Genomic_DNA"/>
</dbReference>
<reference evidence="1" key="2">
    <citation type="journal article" date="2023" name="Science">
        <title>Genomic signatures of disease resistance in endangered staghorn corals.</title>
        <authorList>
            <person name="Vollmer S.V."/>
            <person name="Selwyn J.D."/>
            <person name="Despard B.A."/>
            <person name="Roesel C.L."/>
        </authorList>
    </citation>
    <scope>NUCLEOTIDE SEQUENCE</scope>
    <source>
        <strain evidence="1">K2</strain>
    </source>
</reference>